<dbReference type="GO" id="GO:0018580">
    <property type="term" value="F:nitronate monooxygenase activity"/>
    <property type="evidence" value="ECO:0007669"/>
    <property type="project" value="InterPro"/>
</dbReference>
<organism evidence="12 13">
    <name type="scientific">Kingella kingae</name>
    <dbReference type="NCBI Taxonomy" id="504"/>
    <lineage>
        <taxon>Bacteria</taxon>
        <taxon>Pseudomonadati</taxon>
        <taxon>Pseudomonadota</taxon>
        <taxon>Betaproteobacteria</taxon>
        <taxon>Neisseriales</taxon>
        <taxon>Neisseriaceae</taxon>
        <taxon>Kingella</taxon>
    </lineage>
</organism>
<keyword evidence="4" id="KW-0285">Flavoprotein</keyword>
<accession>A0AAX2J3U4</accession>
<dbReference type="Proteomes" id="UP000248598">
    <property type="component" value="Chromosome 1"/>
</dbReference>
<comment type="catalytic activity">
    <reaction evidence="10">
        <text>3 propionate 3-nitronate + 3 O2 + H2O = 3 3-oxopropanoate + 2 nitrate + nitrite + H2O2 + 3 H(+)</text>
        <dbReference type="Rhea" id="RHEA:57332"/>
        <dbReference type="ChEBI" id="CHEBI:15377"/>
        <dbReference type="ChEBI" id="CHEBI:15378"/>
        <dbReference type="ChEBI" id="CHEBI:15379"/>
        <dbReference type="ChEBI" id="CHEBI:16240"/>
        <dbReference type="ChEBI" id="CHEBI:16301"/>
        <dbReference type="ChEBI" id="CHEBI:17632"/>
        <dbReference type="ChEBI" id="CHEBI:33190"/>
        <dbReference type="ChEBI" id="CHEBI:136067"/>
    </reaction>
</comment>
<evidence type="ECO:0000256" key="8">
    <source>
        <dbReference type="ARBA" id="ARBA00023033"/>
    </source>
</evidence>
<evidence type="ECO:0000256" key="10">
    <source>
        <dbReference type="ARBA" id="ARBA00049401"/>
    </source>
</evidence>
<comment type="cofactor">
    <cofactor evidence="1">
        <name>FMN</name>
        <dbReference type="ChEBI" id="CHEBI:58210"/>
    </cofactor>
</comment>
<keyword evidence="8 12" id="KW-0503">Monooxygenase</keyword>
<dbReference type="EMBL" id="LS483426">
    <property type="protein sequence ID" value="SQH25140.1"/>
    <property type="molecule type" value="Genomic_DNA"/>
</dbReference>
<dbReference type="Gene3D" id="3.20.20.70">
    <property type="entry name" value="Aldolase class I"/>
    <property type="match status" value="1"/>
</dbReference>
<proteinExistence type="inferred from homology"/>
<evidence type="ECO:0000256" key="3">
    <source>
        <dbReference type="ARBA" id="ARBA00022575"/>
    </source>
</evidence>
<evidence type="ECO:0000256" key="2">
    <source>
        <dbReference type="ARBA" id="ARBA00009881"/>
    </source>
</evidence>
<name>A0AAX2J3U4_KINKI</name>
<keyword evidence="3" id="KW-0216">Detoxification</keyword>
<dbReference type="GO" id="GO:0009636">
    <property type="term" value="P:response to toxic substance"/>
    <property type="evidence" value="ECO:0007669"/>
    <property type="project" value="UniProtKB-KW"/>
</dbReference>
<gene>
    <name evidence="12" type="ORF">NCTC10529_01335</name>
</gene>
<evidence type="ECO:0000256" key="11">
    <source>
        <dbReference type="ARBA" id="ARBA00067136"/>
    </source>
</evidence>
<dbReference type="PANTHER" id="PTHR42747:SF3">
    <property type="entry name" value="NITRONATE MONOOXYGENASE-RELATED"/>
    <property type="match status" value="1"/>
</dbReference>
<evidence type="ECO:0000256" key="1">
    <source>
        <dbReference type="ARBA" id="ARBA00001917"/>
    </source>
</evidence>
<dbReference type="InterPro" id="IPR013785">
    <property type="entry name" value="Aldolase_TIM"/>
</dbReference>
<evidence type="ECO:0000313" key="12">
    <source>
        <dbReference type="EMBL" id="SQH25140.1"/>
    </source>
</evidence>
<comment type="similarity">
    <text evidence="2">Belongs to the nitronate monooxygenase family. NMO class I subfamily.</text>
</comment>
<dbReference type="KEGG" id="kki:KKKWG1_1297"/>
<dbReference type="CDD" id="cd04730">
    <property type="entry name" value="NPD_like"/>
    <property type="match status" value="1"/>
</dbReference>
<protein>
    <recommendedName>
        <fullName evidence="11">Nitronate monooxygenase</fullName>
    </recommendedName>
    <alternativeName>
        <fullName evidence="9">Propionate 3-nitronate monooxygenase</fullName>
    </alternativeName>
</protein>
<dbReference type="FunFam" id="3.20.20.70:FF:000154">
    <property type="entry name" value="Probable nitronate monooxygenase"/>
    <property type="match status" value="1"/>
</dbReference>
<dbReference type="InterPro" id="IPR004136">
    <property type="entry name" value="NMO"/>
</dbReference>
<evidence type="ECO:0000256" key="9">
    <source>
        <dbReference type="ARBA" id="ARBA00031155"/>
    </source>
</evidence>
<evidence type="ECO:0000256" key="7">
    <source>
        <dbReference type="ARBA" id="ARBA00023002"/>
    </source>
</evidence>
<evidence type="ECO:0000313" key="13">
    <source>
        <dbReference type="Proteomes" id="UP000248598"/>
    </source>
</evidence>
<reference evidence="12 13" key="1">
    <citation type="submission" date="2018-06" db="EMBL/GenBank/DDBJ databases">
        <authorList>
            <consortium name="Pathogen Informatics"/>
            <person name="Doyle S."/>
        </authorList>
    </citation>
    <scope>NUCLEOTIDE SEQUENCE [LARGE SCALE GENOMIC DNA]</scope>
    <source>
        <strain evidence="12 13">NCTC10529</strain>
    </source>
</reference>
<dbReference type="PANTHER" id="PTHR42747">
    <property type="entry name" value="NITRONATE MONOOXYGENASE-RELATED"/>
    <property type="match status" value="1"/>
</dbReference>
<evidence type="ECO:0000256" key="5">
    <source>
        <dbReference type="ARBA" id="ARBA00022643"/>
    </source>
</evidence>
<dbReference type="SUPFAM" id="SSF51412">
    <property type="entry name" value="Inosine monophosphate dehydrogenase (IMPDH)"/>
    <property type="match status" value="1"/>
</dbReference>
<dbReference type="GeneID" id="93262618"/>
<dbReference type="RefSeq" id="WP_003786111.1">
    <property type="nucleotide sequence ID" value="NZ_CP091518.1"/>
</dbReference>
<keyword evidence="5" id="KW-0288">FMN</keyword>
<dbReference type="GO" id="GO:0000166">
    <property type="term" value="F:nucleotide binding"/>
    <property type="evidence" value="ECO:0007669"/>
    <property type="project" value="UniProtKB-KW"/>
</dbReference>
<evidence type="ECO:0000256" key="4">
    <source>
        <dbReference type="ARBA" id="ARBA00022630"/>
    </source>
</evidence>
<evidence type="ECO:0000256" key="6">
    <source>
        <dbReference type="ARBA" id="ARBA00022741"/>
    </source>
</evidence>
<keyword evidence="6" id="KW-0547">Nucleotide-binding</keyword>
<sequence length="347" mass="36641">MQTLLSSLRHRFIQAPMAGAQDAQLAIAVCQAGGLGSLPAAMYSPEQLDAQLSTFRQAVGNAPVNVNFFAHETPNPSAEQVVRWQSALQPYCAELGVDLSQVALQDTRRPFDETMLPVLAKHRPAVVSFHFGLPSSPLLDAVRVTGAKILSSATTVREARYLAAQSIDGIIAQGWEAGGHRGWFLDKDDVATQSGTFALLPNIVRAVDLPVIAAGGIADCATVQAAFALGAAAVQSGTAFLLADEALTAPIHRAYLQSEQAACTAVSNIFTGGGARGIVTRWMRELGYMHPNALPFPLAGVYFAALRQAAQNAGCHEFNSFWAGQNAPLCQTGSAAQIIQNLMGETA</sequence>
<dbReference type="AlphaFoldDB" id="A0AAX2J3U4"/>
<keyword evidence="7 12" id="KW-0560">Oxidoreductase</keyword>
<dbReference type="Pfam" id="PF03060">
    <property type="entry name" value="NMO"/>
    <property type="match status" value="1"/>
</dbReference>